<dbReference type="Pfam" id="PF00400">
    <property type="entry name" value="WD40"/>
    <property type="match status" value="1"/>
</dbReference>
<sequence>MSSTTLRQVPITCNGHTRPVVDLRFSDVTKYSYFLISACKDGIPMLREGDTGDWIGSFIGHKGAVWGATITGNAELAATAGSDFTAKLWDAQTGTELQTFEHKHIVRSVDFSSINKEWLLTGSNEKIDASDPIQMASGYACQHCSQLPPPPPMFAIGPPPNILSIDTRCSSRSLSLTSIETKKAVSSLSSLSSVSIILGIIIALLITLTTIVLIKKRRQRHKTKCNNRMMINSSSVRYNRHHQYNNNNHHHRHQNWTTCVPLLSDSCSSDQTSSTPPNEYPCTNGVIEPLLNRDVTHHDYEQIKCDDSSSGSLHYYCLIYCRQCANYHPTSSSSSSSSSSCPRSNPIRPCHLPISTNPTCQHQCACYHRTYYQRNDNRFFELQPMLMTRIDNNSEDSNNHLKFIEESPPI</sequence>
<protein>
    <recommendedName>
        <fullName evidence="6">Serine-threonine kinase receptor-associated protein</fullName>
    </recommendedName>
</protein>
<evidence type="ECO:0000256" key="8">
    <source>
        <dbReference type="SAM" id="Phobius"/>
    </source>
</evidence>
<dbReference type="EMBL" id="CAJNOG010000051">
    <property type="protein sequence ID" value="CAF0847887.1"/>
    <property type="molecule type" value="Genomic_DNA"/>
</dbReference>
<keyword evidence="4" id="KW-0508">mRNA splicing</keyword>
<keyword evidence="2" id="KW-0507">mRNA processing</keyword>
<comment type="similarity">
    <text evidence="5">Belongs to the WD repeat STRAP family.</text>
</comment>
<dbReference type="InterPro" id="IPR001680">
    <property type="entry name" value="WD40_rpt"/>
</dbReference>
<name>A0A813W0E1_9BILA</name>
<evidence type="ECO:0000256" key="2">
    <source>
        <dbReference type="ARBA" id="ARBA00022664"/>
    </source>
</evidence>
<dbReference type="PROSITE" id="PS00678">
    <property type="entry name" value="WD_REPEATS_1"/>
    <property type="match status" value="1"/>
</dbReference>
<keyword evidence="8" id="KW-0812">Transmembrane</keyword>
<dbReference type="SUPFAM" id="SSF50978">
    <property type="entry name" value="WD40 repeat-like"/>
    <property type="match status" value="1"/>
</dbReference>
<keyword evidence="8" id="KW-1133">Transmembrane helix</keyword>
<feature type="repeat" description="WD" evidence="7">
    <location>
        <begin position="58"/>
        <end position="99"/>
    </location>
</feature>
<dbReference type="InterPro" id="IPR036322">
    <property type="entry name" value="WD40_repeat_dom_sf"/>
</dbReference>
<comment type="caution">
    <text evidence="9">The sequence shown here is derived from an EMBL/GenBank/DDBJ whole genome shotgun (WGS) entry which is preliminary data.</text>
</comment>
<gene>
    <name evidence="9" type="ORF">JYZ213_LOCUS7732</name>
</gene>
<dbReference type="PANTHER" id="PTHR19877">
    <property type="entry name" value="EUKARYOTIC TRANSLATION INITIATION FACTOR 3 SUBUNIT I"/>
    <property type="match status" value="1"/>
</dbReference>
<dbReference type="GO" id="GO:0003723">
    <property type="term" value="F:RNA binding"/>
    <property type="evidence" value="ECO:0007669"/>
    <property type="project" value="TreeGrafter"/>
</dbReference>
<evidence type="ECO:0000256" key="5">
    <source>
        <dbReference type="ARBA" id="ARBA00038394"/>
    </source>
</evidence>
<dbReference type="PANTHER" id="PTHR19877:SF13">
    <property type="entry name" value="SERINE-THREONINE KINASE RECEPTOR-ASSOCIATED PROTEIN"/>
    <property type="match status" value="1"/>
</dbReference>
<feature type="transmembrane region" description="Helical" evidence="8">
    <location>
        <begin position="191"/>
        <end position="214"/>
    </location>
</feature>
<dbReference type="PROSITE" id="PS50082">
    <property type="entry name" value="WD_REPEATS_2"/>
    <property type="match status" value="1"/>
</dbReference>
<organism evidence="9 10">
    <name type="scientific">Adineta steineri</name>
    <dbReference type="NCBI Taxonomy" id="433720"/>
    <lineage>
        <taxon>Eukaryota</taxon>
        <taxon>Metazoa</taxon>
        <taxon>Spiralia</taxon>
        <taxon>Gnathifera</taxon>
        <taxon>Rotifera</taxon>
        <taxon>Eurotatoria</taxon>
        <taxon>Bdelloidea</taxon>
        <taxon>Adinetida</taxon>
        <taxon>Adinetidae</taxon>
        <taxon>Adineta</taxon>
    </lineage>
</organism>
<keyword evidence="1 7" id="KW-0853">WD repeat</keyword>
<dbReference type="Proteomes" id="UP000663845">
    <property type="component" value="Unassembled WGS sequence"/>
</dbReference>
<evidence type="ECO:0000256" key="1">
    <source>
        <dbReference type="ARBA" id="ARBA00022574"/>
    </source>
</evidence>
<evidence type="ECO:0000256" key="6">
    <source>
        <dbReference type="ARBA" id="ARBA00040390"/>
    </source>
</evidence>
<proteinExistence type="inferred from homology"/>
<dbReference type="GO" id="GO:0032797">
    <property type="term" value="C:SMN complex"/>
    <property type="evidence" value="ECO:0007669"/>
    <property type="project" value="TreeGrafter"/>
</dbReference>
<keyword evidence="3" id="KW-0677">Repeat</keyword>
<dbReference type="InterPro" id="IPR015943">
    <property type="entry name" value="WD40/YVTN_repeat-like_dom_sf"/>
</dbReference>
<accession>A0A813W0E1</accession>
<reference evidence="9" key="1">
    <citation type="submission" date="2021-02" db="EMBL/GenBank/DDBJ databases">
        <authorList>
            <person name="Nowell W R."/>
        </authorList>
    </citation>
    <scope>NUCLEOTIDE SEQUENCE</scope>
</reference>
<keyword evidence="8" id="KW-0472">Membrane</keyword>
<evidence type="ECO:0000313" key="9">
    <source>
        <dbReference type="EMBL" id="CAF0847887.1"/>
    </source>
</evidence>
<evidence type="ECO:0000256" key="4">
    <source>
        <dbReference type="ARBA" id="ARBA00023187"/>
    </source>
</evidence>
<dbReference type="AlphaFoldDB" id="A0A813W0E1"/>
<dbReference type="GO" id="GO:0000387">
    <property type="term" value="P:spliceosomal snRNP assembly"/>
    <property type="evidence" value="ECO:0007669"/>
    <property type="project" value="TreeGrafter"/>
</dbReference>
<dbReference type="Gene3D" id="2.130.10.10">
    <property type="entry name" value="YVTN repeat-like/Quinoprotein amine dehydrogenase"/>
    <property type="match status" value="1"/>
</dbReference>
<dbReference type="InterPro" id="IPR019775">
    <property type="entry name" value="WD40_repeat_CS"/>
</dbReference>
<evidence type="ECO:0000313" key="10">
    <source>
        <dbReference type="Proteomes" id="UP000663845"/>
    </source>
</evidence>
<evidence type="ECO:0000256" key="7">
    <source>
        <dbReference type="PROSITE-ProRule" id="PRU00221"/>
    </source>
</evidence>
<evidence type="ECO:0000256" key="3">
    <source>
        <dbReference type="ARBA" id="ARBA00022737"/>
    </source>
</evidence>
<dbReference type="SMART" id="SM00320">
    <property type="entry name" value="WD40"/>
    <property type="match status" value="3"/>
</dbReference>
<dbReference type="PROSITE" id="PS50294">
    <property type="entry name" value="WD_REPEATS_REGION"/>
    <property type="match status" value="1"/>
</dbReference>